<dbReference type="OrthoDB" id="356420at2"/>
<dbReference type="Pfam" id="PF13306">
    <property type="entry name" value="LRR_5"/>
    <property type="match status" value="1"/>
</dbReference>
<evidence type="ECO:0000313" key="1">
    <source>
        <dbReference type="EMBL" id="EIC02768.1"/>
    </source>
</evidence>
<dbReference type="InterPro" id="IPR026906">
    <property type="entry name" value="LRR_5"/>
</dbReference>
<proteinExistence type="predicted"/>
<gene>
    <name evidence="1" type="ORF">TresaDRAFT_2263</name>
</gene>
<feature type="non-terminal residue" evidence="1">
    <location>
        <position position="128"/>
    </location>
</feature>
<protein>
    <submittedName>
        <fullName evidence="1">Surface antigen BspA</fullName>
    </submittedName>
</protein>
<dbReference type="Proteomes" id="UP000003571">
    <property type="component" value="Unassembled WGS sequence"/>
</dbReference>
<dbReference type="PANTHER" id="PTHR45661:SF3">
    <property type="entry name" value="IG-LIKE DOMAIN-CONTAINING PROTEIN"/>
    <property type="match status" value="1"/>
</dbReference>
<keyword evidence="2" id="KW-1185">Reference proteome</keyword>
<dbReference type="RefSeq" id="WP_002702580.1">
    <property type="nucleotide sequence ID" value="NZ_AGRW01000034.1"/>
</dbReference>
<accession>H7EI89</accession>
<dbReference type="EMBL" id="AGRW01000034">
    <property type="protein sequence ID" value="EIC02768.1"/>
    <property type="molecule type" value="Genomic_DNA"/>
</dbReference>
<dbReference type="InterPro" id="IPR053139">
    <property type="entry name" value="Surface_bspA-like"/>
</dbReference>
<dbReference type="InterPro" id="IPR032675">
    <property type="entry name" value="LRR_dom_sf"/>
</dbReference>
<organism evidence="1 2">
    <name type="scientific">Treponema saccharophilum DSM 2985</name>
    <dbReference type="NCBI Taxonomy" id="907348"/>
    <lineage>
        <taxon>Bacteria</taxon>
        <taxon>Pseudomonadati</taxon>
        <taxon>Spirochaetota</taxon>
        <taxon>Spirochaetia</taxon>
        <taxon>Spirochaetales</taxon>
        <taxon>Treponemataceae</taxon>
        <taxon>Treponema</taxon>
    </lineage>
</organism>
<reference evidence="1 2" key="1">
    <citation type="submission" date="2011-09" db="EMBL/GenBank/DDBJ databases">
        <title>The draft genome of Treponema saccharophilum DSM 2985.</title>
        <authorList>
            <consortium name="US DOE Joint Genome Institute (JGI-PGF)"/>
            <person name="Lucas S."/>
            <person name="Copeland A."/>
            <person name="Lapidus A."/>
            <person name="Glavina del Rio T."/>
            <person name="Dalin E."/>
            <person name="Tice H."/>
            <person name="Bruce D."/>
            <person name="Goodwin L."/>
            <person name="Pitluck S."/>
            <person name="Peters L."/>
            <person name="Kyrpides N."/>
            <person name="Mavromatis K."/>
            <person name="Ivanova N."/>
            <person name="Markowitz V."/>
            <person name="Cheng J.-F."/>
            <person name="Hugenholtz P."/>
            <person name="Woyke T."/>
            <person name="Wu D."/>
            <person name="Gronow S."/>
            <person name="Wellnitz S."/>
            <person name="Brambilla E."/>
            <person name="Klenk H.-P."/>
            <person name="Eisen J.A."/>
        </authorList>
    </citation>
    <scope>NUCLEOTIDE SEQUENCE [LARGE SCALE GENOMIC DNA]</scope>
    <source>
        <strain evidence="1 2">DSM 2985</strain>
    </source>
</reference>
<sequence>MSKIIDGIEYSDDMKKVEGTRNRIITSVVIPAGVTEIGYEAFSYCKALASVVIPDSVTEIGKAAFRGCESLASVVIPESVMAIGDSAFKGCNITELSHPCLTIKGGVAIKDGEVQYCASQAREIVIPD</sequence>
<dbReference type="SUPFAM" id="SSF52058">
    <property type="entry name" value="L domain-like"/>
    <property type="match status" value="1"/>
</dbReference>
<dbReference type="eggNOG" id="COG4886">
    <property type="taxonomic scope" value="Bacteria"/>
</dbReference>
<evidence type="ECO:0000313" key="2">
    <source>
        <dbReference type="Proteomes" id="UP000003571"/>
    </source>
</evidence>
<comment type="caution">
    <text evidence="1">The sequence shown here is derived from an EMBL/GenBank/DDBJ whole genome shotgun (WGS) entry which is preliminary data.</text>
</comment>
<dbReference type="PANTHER" id="PTHR45661">
    <property type="entry name" value="SURFACE ANTIGEN"/>
    <property type="match status" value="1"/>
</dbReference>
<dbReference type="AlphaFoldDB" id="H7EI89"/>
<dbReference type="STRING" id="907348.TresaDRAFT_2263"/>
<dbReference type="Gene3D" id="3.80.10.10">
    <property type="entry name" value="Ribonuclease Inhibitor"/>
    <property type="match status" value="1"/>
</dbReference>
<name>H7EI89_9SPIR</name>